<sequence length="215" mass="23380">MHLEVLVEDSSGARLIEILLPKLIGEQGLEHSWRVHDHRGIGRLPSNLQAKPDPSKSCLLDKLPALLRAYGKTPGIDAVLVVLDSDQRPALEFRAELEALSGACSPAPPTVLIRLAVEEVEAWYFGDQAALLAAYPRAKKKVLAGYRQDSVCGTWELLADAVYPGGAAAVKKAGWPLPGQLKHDWAAAIGPRMDVERNKSPSFGELREGLRRLIA</sequence>
<dbReference type="EMBL" id="JAEDAK010000021">
    <property type="protein sequence ID" value="MBH9579340.1"/>
    <property type="molecule type" value="Genomic_DNA"/>
</dbReference>
<dbReference type="InterPro" id="IPR025455">
    <property type="entry name" value="DUF4276"/>
</dbReference>
<evidence type="ECO:0000313" key="1">
    <source>
        <dbReference type="EMBL" id="MBH9579340.1"/>
    </source>
</evidence>
<accession>A0A931J6V6</accession>
<name>A0A931J6V6_9BURK</name>
<dbReference type="Pfam" id="PF14103">
    <property type="entry name" value="DUF4276"/>
    <property type="match status" value="1"/>
</dbReference>
<dbReference type="Proteomes" id="UP000613266">
    <property type="component" value="Unassembled WGS sequence"/>
</dbReference>
<comment type="caution">
    <text evidence="1">The sequence shown here is derived from an EMBL/GenBank/DDBJ whole genome shotgun (WGS) entry which is preliminary data.</text>
</comment>
<dbReference type="AlphaFoldDB" id="A0A931J6V6"/>
<dbReference type="RefSeq" id="WP_198113172.1">
    <property type="nucleotide sequence ID" value="NZ_JAEDAK010000021.1"/>
</dbReference>
<proteinExistence type="predicted"/>
<organism evidence="1 2">
    <name type="scientific">Inhella proteolytica</name>
    <dbReference type="NCBI Taxonomy" id="2795029"/>
    <lineage>
        <taxon>Bacteria</taxon>
        <taxon>Pseudomonadati</taxon>
        <taxon>Pseudomonadota</taxon>
        <taxon>Betaproteobacteria</taxon>
        <taxon>Burkholderiales</taxon>
        <taxon>Sphaerotilaceae</taxon>
        <taxon>Inhella</taxon>
    </lineage>
</organism>
<evidence type="ECO:0000313" key="2">
    <source>
        <dbReference type="Proteomes" id="UP000613266"/>
    </source>
</evidence>
<gene>
    <name evidence="1" type="ORF">I7X39_20785</name>
</gene>
<evidence type="ECO:0008006" key="3">
    <source>
        <dbReference type="Google" id="ProtNLM"/>
    </source>
</evidence>
<protein>
    <recommendedName>
        <fullName evidence="3">DUF4276 family protein</fullName>
    </recommendedName>
</protein>
<keyword evidence="2" id="KW-1185">Reference proteome</keyword>
<reference evidence="1" key="1">
    <citation type="submission" date="2020-12" db="EMBL/GenBank/DDBJ databases">
        <title>The genome sequence of Inhella sp. 1Y17.</title>
        <authorList>
            <person name="Liu Y."/>
        </authorList>
    </citation>
    <scope>NUCLEOTIDE SEQUENCE</scope>
    <source>
        <strain evidence="1">1Y17</strain>
    </source>
</reference>